<organism evidence="1 2">
    <name type="scientific">Pelobacter propionicus (strain DSM 2379 / NBRC 103807 / OttBd1)</name>
    <dbReference type="NCBI Taxonomy" id="338966"/>
    <lineage>
        <taxon>Bacteria</taxon>
        <taxon>Pseudomonadati</taxon>
        <taxon>Thermodesulfobacteriota</taxon>
        <taxon>Desulfuromonadia</taxon>
        <taxon>Desulfuromonadales</taxon>
        <taxon>Desulfuromonadaceae</taxon>
        <taxon>Pelobacter</taxon>
    </lineage>
</organism>
<dbReference type="Proteomes" id="UP000006732">
    <property type="component" value="Chromosome"/>
</dbReference>
<dbReference type="OrthoDB" id="9810361at2"/>
<gene>
    <name evidence="1" type="ordered locus">Ppro_2008</name>
</gene>
<sequence>MDDLLERYGILLREVDSWFAACLDRHGDLIACNRGCSSCCRGLFDITLLDALYLRQGFDLLPDRVKLDIRRKALSRLHGIEERWPRFSEPWLLNPIPEEEWDGIMPEDDETPCVLLSEQGVCLVYEHRPMTCRLNGIPLIDSSGEELFDDWCTMNFIDQDPRSLPDLRHPFKELFAQELLLFREMTTRILGTAHNEIDTLIPAALCMDAEMIAHLCQGEHRGRTTR</sequence>
<dbReference type="Pfam" id="PF03692">
    <property type="entry name" value="CxxCxxCC"/>
    <property type="match status" value="1"/>
</dbReference>
<accession>A1AQJ6</accession>
<dbReference type="InterPro" id="IPR005358">
    <property type="entry name" value="Puta_zinc/iron-chelating_dom"/>
</dbReference>
<dbReference type="KEGG" id="ppd:Ppro_2008"/>
<dbReference type="RefSeq" id="WP_011735882.1">
    <property type="nucleotide sequence ID" value="NC_008609.1"/>
</dbReference>
<evidence type="ECO:0000313" key="1">
    <source>
        <dbReference type="EMBL" id="ABK99616.1"/>
    </source>
</evidence>
<dbReference type="EMBL" id="CP000482">
    <property type="protein sequence ID" value="ABK99616.1"/>
    <property type="molecule type" value="Genomic_DNA"/>
</dbReference>
<evidence type="ECO:0000313" key="2">
    <source>
        <dbReference type="Proteomes" id="UP000006732"/>
    </source>
</evidence>
<keyword evidence="2" id="KW-1185">Reference proteome</keyword>
<proteinExistence type="predicted"/>
<name>A1AQJ6_PELPD</name>
<dbReference type="AlphaFoldDB" id="A1AQJ6"/>
<reference evidence="1 2" key="1">
    <citation type="submission" date="2006-10" db="EMBL/GenBank/DDBJ databases">
        <title>Complete sequence of chromosome of Pelobacter propionicus DSM 2379.</title>
        <authorList>
            <consortium name="US DOE Joint Genome Institute"/>
            <person name="Copeland A."/>
            <person name="Lucas S."/>
            <person name="Lapidus A."/>
            <person name="Barry K."/>
            <person name="Detter J.C."/>
            <person name="Glavina del Rio T."/>
            <person name="Hammon N."/>
            <person name="Israni S."/>
            <person name="Dalin E."/>
            <person name="Tice H."/>
            <person name="Pitluck S."/>
            <person name="Saunders E."/>
            <person name="Brettin T."/>
            <person name="Bruce D."/>
            <person name="Han C."/>
            <person name="Tapia R."/>
            <person name="Schmutz J."/>
            <person name="Larimer F."/>
            <person name="Land M."/>
            <person name="Hauser L."/>
            <person name="Kyrpides N."/>
            <person name="Kim E."/>
            <person name="Lovley D."/>
            <person name="Richardson P."/>
        </authorList>
    </citation>
    <scope>NUCLEOTIDE SEQUENCE [LARGE SCALE GENOMIC DNA]</scope>
    <source>
        <strain evidence="2">DSM 2379 / NBRC 103807 / OttBd1</strain>
    </source>
</reference>
<dbReference type="eggNOG" id="COG0727">
    <property type="taxonomic scope" value="Bacteria"/>
</dbReference>
<dbReference type="HOGENOM" id="CLU_082366_1_0_7"/>
<dbReference type="STRING" id="338966.Ppro_2008"/>
<evidence type="ECO:0008006" key="3">
    <source>
        <dbReference type="Google" id="ProtNLM"/>
    </source>
</evidence>
<protein>
    <recommendedName>
        <fullName evidence="3">YkgJ family cysteine cluster protein</fullName>
    </recommendedName>
</protein>